<dbReference type="HOGENOM" id="CLU_083287_27_4_9"/>
<evidence type="ECO:0000259" key="4">
    <source>
        <dbReference type="PROSITE" id="PS50995"/>
    </source>
</evidence>
<dbReference type="STRING" id="871968.DESME_08395"/>
<keyword evidence="3" id="KW-0804">Transcription</keyword>
<dbReference type="InterPro" id="IPR036388">
    <property type="entry name" value="WH-like_DNA-bd_sf"/>
</dbReference>
<organism evidence="5 6">
    <name type="scientific">Desulfitobacterium metallireducens DSM 15288</name>
    <dbReference type="NCBI Taxonomy" id="871968"/>
    <lineage>
        <taxon>Bacteria</taxon>
        <taxon>Bacillati</taxon>
        <taxon>Bacillota</taxon>
        <taxon>Clostridia</taxon>
        <taxon>Eubacteriales</taxon>
        <taxon>Desulfitobacteriaceae</taxon>
        <taxon>Desulfitobacterium</taxon>
    </lineage>
</organism>
<dbReference type="EMBL" id="CP007032">
    <property type="protein sequence ID" value="AHF07089.1"/>
    <property type="molecule type" value="Genomic_DNA"/>
</dbReference>
<keyword evidence="1" id="KW-0805">Transcription regulation</keyword>
<dbReference type="Proteomes" id="UP000010847">
    <property type="component" value="Chromosome"/>
</dbReference>
<gene>
    <name evidence="5" type="ORF">DESME_08395</name>
</gene>
<protein>
    <submittedName>
        <fullName evidence="5">MarR family transcriptional regulator</fullName>
    </submittedName>
</protein>
<dbReference type="GO" id="GO:0003677">
    <property type="term" value="F:DNA binding"/>
    <property type="evidence" value="ECO:0007669"/>
    <property type="project" value="UniProtKB-KW"/>
</dbReference>
<proteinExistence type="predicted"/>
<name>W0ED17_9FIRM</name>
<feature type="domain" description="HTH marR-type" evidence="4">
    <location>
        <begin position="1"/>
        <end position="121"/>
    </location>
</feature>
<dbReference type="GO" id="GO:0003700">
    <property type="term" value="F:DNA-binding transcription factor activity"/>
    <property type="evidence" value="ECO:0007669"/>
    <property type="project" value="InterPro"/>
</dbReference>
<dbReference type="PRINTS" id="PR00598">
    <property type="entry name" value="HTHMARR"/>
</dbReference>
<dbReference type="eggNOG" id="COG1846">
    <property type="taxonomic scope" value="Bacteria"/>
</dbReference>
<evidence type="ECO:0000256" key="2">
    <source>
        <dbReference type="ARBA" id="ARBA00023125"/>
    </source>
</evidence>
<dbReference type="KEGG" id="dmt:DESME_08395"/>
<sequence>MGQKYQYYLLPKEGSISLHQFHALKFLEQKKSCTPSEIAKQFNITLGAVTGFVDRLYKQNLITRERSEQDRRLVVIELSEEGKNQLGNFEKKLFEVHQQIKEKLGEKEIELLNQHLARYQQVLLEIIED</sequence>
<evidence type="ECO:0000313" key="6">
    <source>
        <dbReference type="Proteomes" id="UP000010847"/>
    </source>
</evidence>
<accession>W0ED17</accession>
<dbReference type="SUPFAM" id="SSF46785">
    <property type="entry name" value="Winged helix' DNA-binding domain"/>
    <property type="match status" value="1"/>
</dbReference>
<dbReference type="InterPro" id="IPR000835">
    <property type="entry name" value="HTH_MarR-typ"/>
</dbReference>
<evidence type="ECO:0000256" key="1">
    <source>
        <dbReference type="ARBA" id="ARBA00023015"/>
    </source>
</evidence>
<dbReference type="Gene3D" id="1.10.10.10">
    <property type="entry name" value="Winged helix-like DNA-binding domain superfamily/Winged helix DNA-binding domain"/>
    <property type="match status" value="1"/>
</dbReference>
<keyword evidence="2" id="KW-0238">DNA-binding</keyword>
<evidence type="ECO:0000313" key="5">
    <source>
        <dbReference type="EMBL" id="AHF07089.1"/>
    </source>
</evidence>
<dbReference type="PANTHER" id="PTHR42756">
    <property type="entry name" value="TRANSCRIPTIONAL REGULATOR, MARR"/>
    <property type="match status" value="1"/>
</dbReference>
<dbReference type="Pfam" id="PF01047">
    <property type="entry name" value="MarR"/>
    <property type="match status" value="1"/>
</dbReference>
<keyword evidence="6" id="KW-1185">Reference proteome</keyword>
<dbReference type="SMART" id="SM00347">
    <property type="entry name" value="HTH_MARR"/>
    <property type="match status" value="1"/>
</dbReference>
<dbReference type="PROSITE" id="PS50995">
    <property type="entry name" value="HTH_MARR_2"/>
    <property type="match status" value="1"/>
</dbReference>
<dbReference type="AlphaFoldDB" id="W0ED17"/>
<reference evidence="5 6" key="1">
    <citation type="submission" date="2013-12" db="EMBL/GenBank/DDBJ databases">
        <authorList>
            <consortium name="DOE Joint Genome Institute"/>
            <person name="Smidt H."/>
            <person name="Huntemann M."/>
            <person name="Han J."/>
            <person name="Chen A."/>
            <person name="Kyrpides N."/>
            <person name="Mavromatis K."/>
            <person name="Markowitz V."/>
            <person name="Palaniappan K."/>
            <person name="Ivanova N."/>
            <person name="Schaumberg A."/>
            <person name="Pati A."/>
            <person name="Liolios K."/>
            <person name="Nordberg H.P."/>
            <person name="Cantor M.N."/>
            <person name="Hua S.X."/>
            <person name="Woyke T."/>
        </authorList>
    </citation>
    <scope>NUCLEOTIDE SEQUENCE [LARGE SCALE GENOMIC DNA]</scope>
    <source>
        <strain evidence="6">DSM 15288</strain>
    </source>
</reference>
<dbReference type="PANTHER" id="PTHR42756:SF1">
    <property type="entry name" value="TRANSCRIPTIONAL REPRESSOR OF EMRAB OPERON"/>
    <property type="match status" value="1"/>
</dbReference>
<dbReference type="InterPro" id="IPR036390">
    <property type="entry name" value="WH_DNA-bd_sf"/>
</dbReference>
<evidence type="ECO:0000256" key="3">
    <source>
        <dbReference type="ARBA" id="ARBA00023163"/>
    </source>
</evidence>